<keyword evidence="1 2" id="KW-1015">Disulfide bond</keyword>
<keyword evidence="5" id="KW-1185">Reference proteome</keyword>
<dbReference type="PANTHER" id="PTHR10913">
    <property type="entry name" value="FOLLISTATIN-RELATED"/>
    <property type="match status" value="1"/>
</dbReference>
<feature type="disulfide bond" evidence="2">
    <location>
        <begin position="1"/>
        <end position="13"/>
    </location>
</feature>
<dbReference type="SMART" id="SM00180">
    <property type="entry name" value="EGF_Lam"/>
    <property type="match status" value="1"/>
</dbReference>
<name>A0A7R9MDB1_9ACAR</name>
<dbReference type="Pfam" id="PF00053">
    <property type="entry name" value="EGF_laminin"/>
    <property type="match status" value="1"/>
</dbReference>
<sequence length="132" mass="14295">CNCDAFGSVRSDCEQTTGRCVCKVGVSGVKCNECEPNSVLGVDGCVHRALALPESGSCAHRRCDFGATCRQTSANETLCVCAEKCDDGEEAPRVCASDGTTHASECLLRRHSCRLQRKVARQQCLRRTQDNH</sequence>
<dbReference type="FunFam" id="2.10.25.10:FF:000134">
    <property type="entry name" value="Transmembrane agrin"/>
    <property type="match status" value="1"/>
</dbReference>
<protein>
    <recommendedName>
        <fullName evidence="3">Laminin EGF-like domain-containing protein</fullName>
    </recommendedName>
</protein>
<dbReference type="OrthoDB" id="88467at2759"/>
<dbReference type="EMBL" id="CAJPVJ010012325">
    <property type="protein sequence ID" value="CAG2174259.1"/>
    <property type="molecule type" value="Genomic_DNA"/>
</dbReference>
<dbReference type="Gene3D" id="2.10.25.10">
    <property type="entry name" value="Laminin"/>
    <property type="match status" value="1"/>
</dbReference>
<dbReference type="CDD" id="cd00055">
    <property type="entry name" value="EGF_Lam"/>
    <property type="match status" value="1"/>
</dbReference>
<dbReference type="Proteomes" id="UP000728032">
    <property type="component" value="Unassembled WGS sequence"/>
</dbReference>
<feature type="disulfide bond" evidence="2">
    <location>
        <begin position="22"/>
        <end position="31"/>
    </location>
</feature>
<feature type="domain" description="Laminin EGF-like" evidence="3">
    <location>
        <begin position="1"/>
        <end position="47"/>
    </location>
</feature>
<feature type="disulfide bond" evidence="2">
    <location>
        <begin position="3"/>
        <end position="20"/>
    </location>
</feature>
<keyword evidence="2" id="KW-0424">Laminin EGF-like domain</keyword>
<dbReference type="PANTHER" id="PTHR10913:SF78">
    <property type="entry name" value="AGRIN"/>
    <property type="match status" value="1"/>
</dbReference>
<dbReference type="EMBL" id="OC927150">
    <property type="protein sequence ID" value="CAD7657073.1"/>
    <property type="molecule type" value="Genomic_DNA"/>
</dbReference>
<dbReference type="Pfam" id="PF07648">
    <property type="entry name" value="Kazal_2"/>
    <property type="match status" value="1"/>
</dbReference>
<dbReference type="InterPro" id="IPR036058">
    <property type="entry name" value="Kazal_dom_sf"/>
</dbReference>
<dbReference type="InterPro" id="IPR002350">
    <property type="entry name" value="Kazal_dom"/>
</dbReference>
<proteinExistence type="predicted"/>
<evidence type="ECO:0000259" key="3">
    <source>
        <dbReference type="PROSITE" id="PS50027"/>
    </source>
</evidence>
<dbReference type="GO" id="GO:0005576">
    <property type="term" value="C:extracellular region"/>
    <property type="evidence" value="ECO:0007669"/>
    <property type="project" value="TreeGrafter"/>
</dbReference>
<evidence type="ECO:0000313" key="5">
    <source>
        <dbReference type="Proteomes" id="UP000728032"/>
    </source>
</evidence>
<evidence type="ECO:0000256" key="2">
    <source>
        <dbReference type="PROSITE-ProRule" id="PRU00460"/>
    </source>
</evidence>
<dbReference type="InterPro" id="IPR002049">
    <property type="entry name" value="LE_dom"/>
</dbReference>
<evidence type="ECO:0000313" key="4">
    <source>
        <dbReference type="EMBL" id="CAD7657073.1"/>
    </source>
</evidence>
<dbReference type="Gene3D" id="3.30.60.30">
    <property type="match status" value="1"/>
</dbReference>
<accession>A0A7R9MDB1</accession>
<comment type="caution">
    <text evidence="2">Lacks conserved residue(s) required for the propagation of feature annotation.</text>
</comment>
<reference evidence="4" key="1">
    <citation type="submission" date="2020-11" db="EMBL/GenBank/DDBJ databases">
        <authorList>
            <person name="Tran Van P."/>
        </authorList>
    </citation>
    <scope>NUCLEOTIDE SEQUENCE</scope>
</reference>
<dbReference type="GO" id="GO:0030154">
    <property type="term" value="P:cell differentiation"/>
    <property type="evidence" value="ECO:0007669"/>
    <property type="project" value="TreeGrafter"/>
</dbReference>
<evidence type="ECO:0000256" key="1">
    <source>
        <dbReference type="ARBA" id="ARBA00023157"/>
    </source>
</evidence>
<dbReference type="AlphaFoldDB" id="A0A7R9MDB1"/>
<dbReference type="SUPFAM" id="SSF57196">
    <property type="entry name" value="EGF/Laminin"/>
    <property type="match status" value="1"/>
</dbReference>
<dbReference type="SUPFAM" id="SSF100895">
    <property type="entry name" value="Kazal-type serine protease inhibitors"/>
    <property type="match status" value="1"/>
</dbReference>
<dbReference type="InterPro" id="IPR050653">
    <property type="entry name" value="Prot_Inhib_GrowthFact_Antg"/>
</dbReference>
<feature type="non-terminal residue" evidence="4">
    <location>
        <position position="1"/>
    </location>
</feature>
<gene>
    <name evidence="4" type="ORF">ONB1V03_LOCUS13706</name>
</gene>
<organism evidence="4">
    <name type="scientific">Oppiella nova</name>
    <dbReference type="NCBI Taxonomy" id="334625"/>
    <lineage>
        <taxon>Eukaryota</taxon>
        <taxon>Metazoa</taxon>
        <taxon>Ecdysozoa</taxon>
        <taxon>Arthropoda</taxon>
        <taxon>Chelicerata</taxon>
        <taxon>Arachnida</taxon>
        <taxon>Acari</taxon>
        <taxon>Acariformes</taxon>
        <taxon>Sarcoptiformes</taxon>
        <taxon>Oribatida</taxon>
        <taxon>Brachypylina</taxon>
        <taxon>Oppioidea</taxon>
        <taxon>Oppiidae</taxon>
        <taxon>Oppiella</taxon>
    </lineage>
</organism>
<dbReference type="PROSITE" id="PS50027">
    <property type="entry name" value="EGF_LAM_2"/>
    <property type="match status" value="1"/>
</dbReference>